<feature type="domain" description="CN hydrolase" evidence="3">
    <location>
        <begin position="1"/>
        <end position="237"/>
    </location>
</feature>
<dbReference type="PANTHER" id="PTHR43674:SF2">
    <property type="entry name" value="BETA-UREIDOPROPIONASE"/>
    <property type="match status" value="1"/>
</dbReference>
<evidence type="ECO:0000256" key="1">
    <source>
        <dbReference type="ARBA" id="ARBA00010613"/>
    </source>
</evidence>
<dbReference type="RefSeq" id="WP_156711177.1">
    <property type="nucleotide sequence ID" value="NZ_WPHG01000001.1"/>
</dbReference>
<evidence type="ECO:0000313" key="4">
    <source>
        <dbReference type="EMBL" id="MVA96211.1"/>
    </source>
</evidence>
<accession>A0A844QDY7</accession>
<dbReference type="Gene3D" id="3.60.110.10">
    <property type="entry name" value="Carbon-nitrogen hydrolase"/>
    <property type="match status" value="1"/>
</dbReference>
<dbReference type="EMBL" id="WPHG01000001">
    <property type="protein sequence ID" value="MVA96211.1"/>
    <property type="molecule type" value="Genomic_DNA"/>
</dbReference>
<dbReference type="PANTHER" id="PTHR43674">
    <property type="entry name" value="NITRILASE C965.09-RELATED"/>
    <property type="match status" value="1"/>
</dbReference>
<dbReference type="PROSITE" id="PS50263">
    <property type="entry name" value="CN_HYDROLASE"/>
    <property type="match status" value="1"/>
</dbReference>
<dbReference type="InterPro" id="IPR036526">
    <property type="entry name" value="C-N_Hydrolase_sf"/>
</dbReference>
<dbReference type="AlphaFoldDB" id="A0A844QDY7"/>
<organism evidence="4 5">
    <name type="scientific">Nitratireductor arenosus</name>
    <dbReference type="NCBI Taxonomy" id="2682096"/>
    <lineage>
        <taxon>Bacteria</taxon>
        <taxon>Pseudomonadati</taxon>
        <taxon>Pseudomonadota</taxon>
        <taxon>Alphaproteobacteria</taxon>
        <taxon>Hyphomicrobiales</taxon>
        <taxon>Phyllobacteriaceae</taxon>
        <taxon>Nitratireductor</taxon>
    </lineage>
</organism>
<dbReference type="CDD" id="cd07576">
    <property type="entry name" value="R-amidase_like"/>
    <property type="match status" value="1"/>
</dbReference>
<comment type="caution">
    <text evidence="4">The sequence shown here is derived from an EMBL/GenBank/DDBJ whole genome shotgun (WGS) entry which is preliminary data.</text>
</comment>
<proteinExistence type="inferred from homology"/>
<evidence type="ECO:0000256" key="2">
    <source>
        <dbReference type="ARBA" id="ARBA00022801"/>
    </source>
</evidence>
<dbReference type="InterPro" id="IPR003010">
    <property type="entry name" value="C-N_Hydrolase"/>
</dbReference>
<gene>
    <name evidence="4" type="ORF">GN330_02970</name>
</gene>
<keyword evidence="5" id="KW-1185">Reference proteome</keyword>
<protein>
    <submittedName>
        <fullName evidence="4">Carbon-nitrogen hydrolase</fullName>
    </submittedName>
</protein>
<dbReference type="InterPro" id="IPR001110">
    <property type="entry name" value="UPF0012_CS"/>
</dbReference>
<dbReference type="SUPFAM" id="SSF56317">
    <property type="entry name" value="Carbon-nitrogen hydrolase"/>
    <property type="match status" value="1"/>
</dbReference>
<keyword evidence="2 4" id="KW-0378">Hydrolase</keyword>
<dbReference type="Proteomes" id="UP000463224">
    <property type="component" value="Unassembled WGS sequence"/>
</dbReference>
<sequence>MLALHQGLPTAGSKPANITTIERAARAAAAAGAGMITFPELFLTGYNIGRAALHDLAEAVDGPSVSAICEIARTNRIGIVFGMAERTGKQVFNTAVAIDDSGKPAGSYRKIHLFGAEEQRTFDAGGDVRVVAMCGWRVGLAICYDIEFPEMARALVKTGADLICVPTANMLPFTEVPTTLVRARALENGTSIIYANLSGSERDLVYTGMSCIVGPEGHDLARAGACGTALLCCSMPRSDVGEAPPPSTQLADLREDVLHARS</sequence>
<reference evidence="4 5" key="1">
    <citation type="submission" date="2019-12" db="EMBL/GenBank/DDBJ databases">
        <title>Nitratireductor arenosus sp. nov., Isolated from sea sand, Jeju island, South Korea.</title>
        <authorList>
            <person name="Kim W."/>
        </authorList>
    </citation>
    <scope>NUCLEOTIDE SEQUENCE [LARGE SCALE GENOMIC DNA]</scope>
    <source>
        <strain evidence="4 5">CAU 1489</strain>
    </source>
</reference>
<dbReference type="InterPro" id="IPR050345">
    <property type="entry name" value="Aliph_Amidase/BUP"/>
</dbReference>
<evidence type="ECO:0000259" key="3">
    <source>
        <dbReference type="PROSITE" id="PS50263"/>
    </source>
</evidence>
<evidence type="ECO:0000313" key="5">
    <source>
        <dbReference type="Proteomes" id="UP000463224"/>
    </source>
</evidence>
<dbReference type="PROSITE" id="PS01227">
    <property type="entry name" value="UPF0012"/>
    <property type="match status" value="1"/>
</dbReference>
<dbReference type="GO" id="GO:0016811">
    <property type="term" value="F:hydrolase activity, acting on carbon-nitrogen (but not peptide) bonds, in linear amides"/>
    <property type="evidence" value="ECO:0007669"/>
    <property type="project" value="UniProtKB-ARBA"/>
</dbReference>
<name>A0A844QDY7_9HYPH</name>
<dbReference type="Pfam" id="PF00795">
    <property type="entry name" value="CN_hydrolase"/>
    <property type="match status" value="1"/>
</dbReference>
<dbReference type="InterPro" id="IPR044083">
    <property type="entry name" value="RamA-like"/>
</dbReference>
<comment type="similarity">
    <text evidence="1">Belongs to the carbon-nitrogen hydrolase superfamily. NIT1/NIT2 family.</text>
</comment>